<evidence type="ECO:0000313" key="1">
    <source>
        <dbReference type="EMBL" id="ENW92786.1"/>
    </source>
</evidence>
<dbReference type="PATRIC" id="fig|1217703.3.peg.2650"/>
<accession>N9MPT9</accession>
<keyword evidence="2" id="KW-1185">Reference proteome</keyword>
<dbReference type="HOGENOM" id="CLU_2406641_0_0_6"/>
<dbReference type="EMBL" id="APRL01000013">
    <property type="protein sequence ID" value="ENW92786.1"/>
    <property type="molecule type" value="Genomic_DNA"/>
</dbReference>
<name>N9MPT9_9GAMM</name>
<dbReference type="Proteomes" id="UP000013261">
    <property type="component" value="Unassembled WGS sequence"/>
</dbReference>
<evidence type="ECO:0000313" key="2">
    <source>
        <dbReference type="Proteomes" id="UP000013261"/>
    </source>
</evidence>
<sequence>MFCIYKPCNCEPGTVFLTVRVEENVKQETKEALALELTKAIINERSRRESAFDITDPGLWIYEYTEALKKIDEAYEEQKADQMLDLWPKLNP</sequence>
<reference evidence="1 2" key="1">
    <citation type="submission" date="2013-02" db="EMBL/GenBank/DDBJ databases">
        <title>The Genome Sequence of Acinetobacter sp. ANC 4105.</title>
        <authorList>
            <consortium name="The Broad Institute Genome Sequencing Platform"/>
            <consortium name="The Broad Institute Genome Sequencing Center for Infectious Disease"/>
            <person name="Cerqueira G."/>
            <person name="Feldgarden M."/>
            <person name="Courvalin P."/>
            <person name="Perichon B."/>
            <person name="Grillot-Courvalin C."/>
            <person name="Clermont D."/>
            <person name="Rocha E."/>
            <person name="Yoon E.-J."/>
            <person name="Nemec A."/>
            <person name="Walker B."/>
            <person name="Young S.K."/>
            <person name="Zeng Q."/>
            <person name="Gargeya S."/>
            <person name="Fitzgerald M."/>
            <person name="Haas B."/>
            <person name="Abouelleil A."/>
            <person name="Alvarado L."/>
            <person name="Arachchi H.M."/>
            <person name="Berlin A.M."/>
            <person name="Chapman S.B."/>
            <person name="Dewar J."/>
            <person name="Goldberg J."/>
            <person name="Griggs A."/>
            <person name="Gujja S."/>
            <person name="Hansen M."/>
            <person name="Howarth C."/>
            <person name="Imamovic A."/>
            <person name="Larimer J."/>
            <person name="McCowan C."/>
            <person name="Murphy C."/>
            <person name="Neiman D."/>
            <person name="Pearson M."/>
            <person name="Priest M."/>
            <person name="Roberts A."/>
            <person name="Saif S."/>
            <person name="Shea T."/>
            <person name="Sisk P."/>
            <person name="Sykes S."/>
            <person name="Wortman J."/>
            <person name="Nusbaum C."/>
            <person name="Birren B."/>
        </authorList>
    </citation>
    <scope>NUCLEOTIDE SEQUENCE [LARGE SCALE GENOMIC DNA]</scope>
    <source>
        <strain evidence="1 2">ANC 4105</strain>
    </source>
</reference>
<dbReference type="AlphaFoldDB" id="N9MPT9"/>
<protein>
    <submittedName>
        <fullName evidence="1">Uncharacterized protein</fullName>
    </submittedName>
</protein>
<proteinExistence type="predicted"/>
<organism evidence="1 2">
    <name type="scientific">Acinetobacter dispersus</name>
    <dbReference type="NCBI Taxonomy" id="70348"/>
    <lineage>
        <taxon>Bacteria</taxon>
        <taxon>Pseudomonadati</taxon>
        <taxon>Pseudomonadota</taxon>
        <taxon>Gammaproteobacteria</taxon>
        <taxon>Moraxellales</taxon>
        <taxon>Moraxellaceae</taxon>
        <taxon>Acinetobacter</taxon>
    </lineage>
</organism>
<comment type="caution">
    <text evidence="1">The sequence shown here is derived from an EMBL/GenBank/DDBJ whole genome shotgun (WGS) entry which is preliminary data.</text>
</comment>
<gene>
    <name evidence="1" type="ORF">F904_02729</name>
</gene>